<dbReference type="PANTHER" id="PTHR43685">
    <property type="entry name" value="GLYCOSYLTRANSFERASE"/>
    <property type="match status" value="1"/>
</dbReference>
<dbReference type="CDD" id="cd00761">
    <property type="entry name" value="Glyco_tranf_GTA_type"/>
    <property type="match status" value="1"/>
</dbReference>
<dbReference type="PANTHER" id="PTHR43685:SF2">
    <property type="entry name" value="GLYCOSYLTRANSFERASE 2-LIKE DOMAIN-CONTAINING PROTEIN"/>
    <property type="match status" value="1"/>
</dbReference>
<feature type="domain" description="Glycosyltransferase 2-like" evidence="1">
    <location>
        <begin position="16"/>
        <end position="125"/>
    </location>
</feature>
<protein>
    <recommendedName>
        <fullName evidence="1">Glycosyltransferase 2-like domain-containing protein</fullName>
    </recommendedName>
</protein>
<accession>A0A381YFR9</accession>
<dbReference type="EMBL" id="UINC01018050">
    <property type="protein sequence ID" value="SVA75442.1"/>
    <property type="molecule type" value="Genomic_DNA"/>
</dbReference>
<name>A0A381YFR9_9ZZZZ</name>
<reference evidence="2" key="1">
    <citation type="submission" date="2018-05" db="EMBL/GenBank/DDBJ databases">
        <authorList>
            <person name="Lanie J.A."/>
            <person name="Ng W.-L."/>
            <person name="Kazmierczak K.M."/>
            <person name="Andrzejewski T.M."/>
            <person name="Davidsen T.M."/>
            <person name="Wayne K.J."/>
            <person name="Tettelin H."/>
            <person name="Glass J.I."/>
            <person name="Rusch D."/>
            <person name="Podicherti R."/>
            <person name="Tsui H.-C.T."/>
            <person name="Winkler M.E."/>
        </authorList>
    </citation>
    <scope>NUCLEOTIDE SEQUENCE</scope>
</reference>
<dbReference type="Gene3D" id="3.90.550.10">
    <property type="entry name" value="Spore Coat Polysaccharide Biosynthesis Protein SpsA, Chain A"/>
    <property type="match status" value="1"/>
</dbReference>
<sequence length="361" mass="40047">MSSDAGTARPSHPHVSVCIPVYNGEDFIRECIGSALAQTDGRFELLVLDNCSTDGTAEIVTGVRDSRIRYIRNETNIGSIANFNRCIEHARGEFFVLLPHDDLLRPNCLKEFLDKLQHDKRAGFAYASCTTVDAAGRAMRSVINHAEDKLLSGPDTIRDVIDHFHPIQLAMARTAIVRSLGGFDPAFASFCDIHLWVRIAFAGWQSCYISEPLSYHRVHGHQGQQYFRQSTDKNLAALSEHYGKPLDRSFFVKNSYNQVFFNFVRFLSAEMARLGQNASGPARTLLQRLAISNLQNLVVSVGRLNGFMVRRELGLCADIARWAGVGDTCRCYGAAMIHVTRRVGAKLIGGGNRLRRVAGSA</sequence>
<evidence type="ECO:0000313" key="2">
    <source>
        <dbReference type="EMBL" id="SVA75442.1"/>
    </source>
</evidence>
<dbReference type="InterPro" id="IPR050834">
    <property type="entry name" value="Glycosyltransf_2"/>
</dbReference>
<dbReference type="AlphaFoldDB" id="A0A381YFR9"/>
<dbReference type="InterPro" id="IPR001173">
    <property type="entry name" value="Glyco_trans_2-like"/>
</dbReference>
<gene>
    <name evidence="2" type="ORF">METZ01_LOCUS128296</name>
</gene>
<dbReference type="SUPFAM" id="SSF53448">
    <property type="entry name" value="Nucleotide-diphospho-sugar transferases"/>
    <property type="match status" value="1"/>
</dbReference>
<evidence type="ECO:0000259" key="1">
    <source>
        <dbReference type="Pfam" id="PF00535"/>
    </source>
</evidence>
<dbReference type="Pfam" id="PF00535">
    <property type="entry name" value="Glycos_transf_2"/>
    <property type="match status" value="1"/>
</dbReference>
<dbReference type="InterPro" id="IPR029044">
    <property type="entry name" value="Nucleotide-diphossugar_trans"/>
</dbReference>
<organism evidence="2">
    <name type="scientific">marine metagenome</name>
    <dbReference type="NCBI Taxonomy" id="408172"/>
    <lineage>
        <taxon>unclassified sequences</taxon>
        <taxon>metagenomes</taxon>
        <taxon>ecological metagenomes</taxon>
    </lineage>
</organism>
<proteinExistence type="predicted"/>